<sequence>MQIDLKTPFTTNDVAQLLGSKDNTRNRQIRVSTTGIAELSDDVGNQNISGLAFRMETFSAGNGWTGVEAAADSRIVARVEKVLKDNWPNPTNTYIDIF</sequence>
<dbReference type="Proteomes" id="UP000244013">
    <property type="component" value="Unassembled WGS sequence"/>
</dbReference>
<dbReference type="GeneID" id="91007088"/>
<evidence type="ECO:0000313" key="2">
    <source>
        <dbReference type="Proteomes" id="UP000244013"/>
    </source>
</evidence>
<reference evidence="1 2" key="1">
    <citation type="submission" date="2018-04" db="EMBL/GenBank/DDBJ databases">
        <title>Genomic Encyclopedia of Type Strains, Phase III (KMG-III): the genomes of soil and plant-associated and newly described type strains.</title>
        <authorList>
            <person name="Whitman W."/>
        </authorList>
    </citation>
    <scope>NUCLEOTIDE SEQUENCE [LARGE SCALE GENOMIC DNA]</scope>
    <source>
        <strain evidence="1 2">MA-olki</strain>
    </source>
</reference>
<accession>A0A2T5U0R3</accession>
<name>A0A2T5U0R3_9SPHN</name>
<dbReference type="AlphaFoldDB" id="A0A2T5U0R3"/>
<comment type="caution">
    <text evidence="1">The sequence shown here is derived from an EMBL/GenBank/DDBJ whole genome shotgun (WGS) entry which is preliminary data.</text>
</comment>
<protein>
    <submittedName>
        <fullName evidence="1">Uncharacterized protein</fullName>
    </submittedName>
</protein>
<dbReference type="OrthoDB" id="980900at2"/>
<organism evidence="1 2">
    <name type="scientific">Sphingomonas faeni</name>
    <dbReference type="NCBI Taxonomy" id="185950"/>
    <lineage>
        <taxon>Bacteria</taxon>
        <taxon>Pseudomonadati</taxon>
        <taxon>Pseudomonadota</taxon>
        <taxon>Alphaproteobacteria</taxon>
        <taxon>Sphingomonadales</taxon>
        <taxon>Sphingomonadaceae</taxon>
        <taxon>Sphingomonas</taxon>
    </lineage>
</organism>
<gene>
    <name evidence="1" type="ORF">C8J25_108186</name>
</gene>
<dbReference type="EMBL" id="QAYE01000008">
    <property type="protein sequence ID" value="PTW45094.1"/>
    <property type="molecule type" value="Genomic_DNA"/>
</dbReference>
<proteinExistence type="predicted"/>
<evidence type="ECO:0000313" key="1">
    <source>
        <dbReference type="EMBL" id="PTW45094.1"/>
    </source>
</evidence>
<dbReference type="RefSeq" id="WP_107955265.1">
    <property type="nucleotide sequence ID" value="NZ_QAYE01000008.1"/>
</dbReference>